<reference evidence="2" key="1">
    <citation type="journal article" date="2024" name="Proc. Natl. Acad. Sci. U.S.A.">
        <title>Extraordinary preservation of gene collinearity over three hundred million years revealed in homosporous lycophytes.</title>
        <authorList>
            <person name="Li C."/>
            <person name="Wickell D."/>
            <person name="Kuo L.Y."/>
            <person name="Chen X."/>
            <person name="Nie B."/>
            <person name="Liao X."/>
            <person name="Peng D."/>
            <person name="Ji J."/>
            <person name="Jenkins J."/>
            <person name="Williams M."/>
            <person name="Shu S."/>
            <person name="Plott C."/>
            <person name="Barry K."/>
            <person name="Rajasekar S."/>
            <person name="Grimwood J."/>
            <person name="Han X."/>
            <person name="Sun S."/>
            <person name="Hou Z."/>
            <person name="He W."/>
            <person name="Dai G."/>
            <person name="Sun C."/>
            <person name="Schmutz J."/>
            <person name="Leebens-Mack J.H."/>
            <person name="Li F.W."/>
            <person name="Wang L."/>
        </authorList>
    </citation>
    <scope>NUCLEOTIDE SEQUENCE [LARGE SCALE GENOMIC DNA]</scope>
    <source>
        <strain evidence="2">cv. PW_Plant_1</strain>
    </source>
</reference>
<proteinExistence type="predicted"/>
<accession>A0ACC2B8W4</accession>
<dbReference type="Proteomes" id="UP001162992">
    <property type="component" value="Chromosome 17"/>
</dbReference>
<evidence type="ECO:0000313" key="1">
    <source>
        <dbReference type="EMBL" id="KAJ7526191.1"/>
    </source>
</evidence>
<evidence type="ECO:0000313" key="2">
    <source>
        <dbReference type="Proteomes" id="UP001162992"/>
    </source>
</evidence>
<name>A0ACC2B8W4_DIPCM</name>
<gene>
    <name evidence="1" type="ORF">O6H91_17G086500</name>
</gene>
<protein>
    <submittedName>
        <fullName evidence="1">Uncharacterized protein</fullName>
    </submittedName>
</protein>
<keyword evidence="2" id="KW-1185">Reference proteome</keyword>
<sequence>MEPYWAGILSLLLSVLLHLHGCCYADTWAAMPVHGTGKLQPEDGICAALVTPYGYSCEEHTVTTTDGYILSVYRIPHGVNGNSQSLGSPVFLQHGLCRAGYQWLENSPQESLGFVLADEGFDVWVGNTRGTRWSSGHIQLSVNDKAYWNWTVDELMSYDLQAMLGLVHSTTGQKSYYIGHSQGSLIALGALAQGTITELVASLVLFAPVAYLNQSKSFFAKAGADLYFEKLFSIAGITEFNPTSGIGADFMDFVCARSDSLCKAFWGPNCCMNMTRVPFYLQFDPQPTSTKNIMHFSQLIRTGTFQKYDYGTSGNMVEYLQPYPPTYELSSISTEISLFILHGGLDQLADANDVQRLIGDLKCKVKTTFVESYGHSDFIVGMHAYEDVYQDVVSFLKSSN</sequence>
<dbReference type="EMBL" id="CM055108">
    <property type="protein sequence ID" value="KAJ7526191.1"/>
    <property type="molecule type" value="Genomic_DNA"/>
</dbReference>
<comment type="caution">
    <text evidence="1">The sequence shown here is derived from an EMBL/GenBank/DDBJ whole genome shotgun (WGS) entry which is preliminary data.</text>
</comment>
<organism evidence="1 2">
    <name type="scientific">Diphasiastrum complanatum</name>
    <name type="common">Issler's clubmoss</name>
    <name type="synonym">Lycopodium complanatum</name>
    <dbReference type="NCBI Taxonomy" id="34168"/>
    <lineage>
        <taxon>Eukaryota</taxon>
        <taxon>Viridiplantae</taxon>
        <taxon>Streptophyta</taxon>
        <taxon>Embryophyta</taxon>
        <taxon>Tracheophyta</taxon>
        <taxon>Lycopodiopsida</taxon>
        <taxon>Lycopodiales</taxon>
        <taxon>Lycopodiaceae</taxon>
        <taxon>Lycopodioideae</taxon>
        <taxon>Diphasiastrum</taxon>
    </lineage>
</organism>